<keyword evidence="4" id="KW-0732">Signal</keyword>
<evidence type="ECO:0008006" key="7">
    <source>
        <dbReference type="Google" id="ProtNLM"/>
    </source>
</evidence>
<dbReference type="Gene3D" id="3.10.490.10">
    <property type="entry name" value="Gamma-glutamyl cyclotransferase-like"/>
    <property type="match status" value="1"/>
</dbReference>
<dbReference type="PANTHER" id="PTHR12935">
    <property type="entry name" value="GAMMA-GLUTAMYLCYCLOTRANSFERASE"/>
    <property type="match status" value="1"/>
</dbReference>
<feature type="active site" description="Proton acceptor" evidence="2">
    <location>
        <position position="120"/>
    </location>
</feature>
<dbReference type="OrthoDB" id="2924818at2759"/>
<name>A0A9Q1E990_SYNKA</name>
<dbReference type="EMBL" id="JAINUF010000021">
    <property type="protein sequence ID" value="KAJ8334594.1"/>
    <property type="molecule type" value="Genomic_DNA"/>
</dbReference>
<dbReference type="PANTHER" id="PTHR12935:SF13">
    <property type="entry name" value="GAMMA-GLUTAMYLCYCLOTRANSFERASE"/>
    <property type="match status" value="1"/>
</dbReference>
<feature type="chain" id="PRO_5040236202" description="Gamma-glutamylcyclotransferase" evidence="4">
    <location>
        <begin position="20"/>
        <end position="167"/>
    </location>
</feature>
<dbReference type="SUPFAM" id="SSF110857">
    <property type="entry name" value="Gamma-glutamyl cyclotransferase-like"/>
    <property type="match status" value="1"/>
</dbReference>
<evidence type="ECO:0000313" key="5">
    <source>
        <dbReference type="EMBL" id="KAJ8334594.1"/>
    </source>
</evidence>
<dbReference type="AlphaFoldDB" id="A0A9Q1E990"/>
<keyword evidence="1" id="KW-0456">Lyase</keyword>
<sequence>PTAACRHTILCWFVDRAILLTRFKNVTLCAIDHQAEPCSCTLLLGSNLLKERLQLMNPSATFHCIGRLKDYKLNFGFHGEEISNNWHGGAATVEESIGNEVWGVIWKICQDDLARLDEQEGVDVGIYRPLQVKVDTDEGEVVCRTYQMNNFKANLPSPPYMQVRENG</sequence>
<evidence type="ECO:0000256" key="3">
    <source>
        <dbReference type="PIRSR" id="PIRSR617939-2"/>
    </source>
</evidence>
<dbReference type="InterPro" id="IPR017939">
    <property type="entry name" value="G-Glutamylcylcotransferase"/>
</dbReference>
<dbReference type="CDD" id="cd06661">
    <property type="entry name" value="GGCT_like"/>
    <property type="match status" value="1"/>
</dbReference>
<feature type="signal peptide" evidence="4">
    <location>
        <begin position="1"/>
        <end position="19"/>
    </location>
</feature>
<dbReference type="Pfam" id="PF13772">
    <property type="entry name" value="AIG2_2"/>
    <property type="match status" value="1"/>
</dbReference>
<dbReference type="InterPro" id="IPR036568">
    <property type="entry name" value="GGCT-like_sf"/>
</dbReference>
<comment type="caution">
    <text evidence="5">The sequence shown here is derived from an EMBL/GenBank/DDBJ whole genome shotgun (WGS) entry which is preliminary data.</text>
</comment>
<proteinExistence type="predicted"/>
<evidence type="ECO:0000256" key="4">
    <source>
        <dbReference type="SAM" id="SignalP"/>
    </source>
</evidence>
<dbReference type="GO" id="GO:0003839">
    <property type="term" value="F:gamma-glutamylcyclotransferase activity"/>
    <property type="evidence" value="ECO:0007669"/>
    <property type="project" value="InterPro"/>
</dbReference>
<protein>
    <recommendedName>
        <fullName evidence="7">Gamma-glutamylcyclotransferase</fullName>
    </recommendedName>
</protein>
<evidence type="ECO:0000313" key="6">
    <source>
        <dbReference type="Proteomes" id="UP001152622"/>
    </source>
</evidence>
<keyword evidence="6" id="KW-1185">Reference proteome</keyword>
<evidence type="ECO:0000256" key="2">
    <source>
        <dbReference type="PIRSR" id="PIRSR617939-1"/>
    </source>
</evidence>
<feature type="non-terminal residue" evidence="5">
    <location>
        <position position="167"/>
    </location>
</feature>
<dbReference type="Proteomes" id="UP001152622">
    <property type="component" value="Chromosome 21"/>
</dbReference>
<feature type="binding site" evidence="3">
    <location>
        <position position="160"/>
    </location>
    <ligand>
        <name>substrate</name>
    </ligand>
</feature>
<gene>
    <name evidence="5" type="ORF">SKAU_G00402330</name>
</gene>
<evidence type="ECO:0000256" key="1">
    <source>
        <dbReference type="ARBA" id="ARBA00023239"/>
    </source>
</evidence>
<accession>A0A9Q1E990</accession>
<reference evidence="5" key="1">
    <citation type="journal article" date="2023" name="Science">
        <title>Genome structures resolve the early diversification of teleost fishes.</title>
        <authorList>
            <person name="Parey E."/>
            <person name="Louis A."/>
            <person name="Montfort J."/>
            <person name="Bouchez O."/>
            <person name="Roques C."/>
            <person name="Iampietro C."/>
            <person name="Lluch J."/>
            <person name="Castinel A."/>
            <person name="Donnadieu C."/>
            <person name="Desvignes T."/>
            <person name="Floi Bucao C."/>
            <person name="Jouanno E."/>
            <person name="Wen M."/>
            <person name="Mejri S."/>
            <person name="Dirks R."/>
            <person name="Jansen H."/>
            <person name="Henkel C."/>
            <person name="Chen W.J."/>
            <person name="Zahm M."/>
            <person name="Cabau C."/>
            <person name="Klopp C."/>
            <person name="Thompson A.W."/>
            <person name="Robinson-Rechavi M."/>
            <person name="Braasch I."/>
            <person name="Lecointre G."/>
            <person name="Bobe J."/>
            <person name="Postlethwait J.H."/>
            <person name="Berthelot C."/>
            <person name="Roest Crollius H."/>
            <person name="Guiguen Y."/>
        </authorList>
    </citation>
    <scope>NUCLEOTIDE SEQUENCE</scope>
    <source>
        <strain evidence="5">WJC10195</strain>
    </source>
</reference>
<dbReference type="InterPro" id="IPR013024">
    <property type="entry name" value="GGCT-like"/>
</dbReference>
<organism evidence="5 6">
    <name type="scientific">Synaphobranchus kaupii</name>
    <name type="common">Kaup's arrowtooth eel</name>
    <dbReference type="NCBI Taxonomy" id="118154"/>
    <lineage>
        <taxon>Eukaryota</taxon>
        <taxon>Metazoa</taxon>
        <taxon>Chordata</taxon>
        <taxon>Craniata</taxon>
        <taxon>Vertebrata</taxon>
        <taxon>Euteleostomi</taxon>
        <taxon>Actinopterygii</taxon>
        <taxon>Neopterygii</taxon>
        <taxon>Teleostei</taxon>
        <taxon>Anguilliformes</taxon>
        <taxon>Synaphobranchidae</taxon>
        <taxon>Synaphobranchus</taxon>
    </lineage>
</organism>